<name>A0A834TJ87_9FABA</name>
<feature type="transmembrane region" description="Helical" evidence="11">
    <location>
        <begin position="266"/>
        <end position="293"/>
    </location>
</feature>
<dbReference type="InterPro" id="IPR036093">
    <property type="entry name" value="NAC_dom_sf"/>
</dbReference>
<protein>
    <recommendedName>
        <fullName evidence="11">CASP-like protein</fullName>
    </recommendedName>
</protein>
<dbReference type="EMBL" id="JAAIUW010000007">
    <property type="protein sequence ID" value="KAF7823212.1"/>
    <property type="molecule type" value="Genomic_DNA"/>
</dbReference>
<comment type="caution">
    <text evidence="13">The sequence shown here is derived from an EMBL/GenBank/DDBJ whole genome shotgun (WGS) entry which is preliminary data.</text>
</comment>
<comment type="subcellular location">
    <subcellularLocation>
        <location evidence="1 11">Cell membrane</location>
        <topology evidence="1 11">Multi-pass membrane protein</topology>
    </subcellularLocation>
</comment>
<dbReference type="GO" id="GO:0006355">
    <property type="term" value="P:regulation of DNA-templated transcription"/>
    <property type="evidence" value="ECO:0007669"/>
    <property type="project" value="InterPro"/>
</dbReference>
<keyword evidence="9" id="KW-0804">Transcription</keyword>
<comment type="similarity">
    <text evidence="2 11">Belongs to the Casparian strip membrane proteins (CASP) family.</text>
</comment>
<dbReference type="Pfam" id="PF02365">
    <property type="entry name" value="NAM"/>
    <property type="match status" value="1"/>
</dbReference>
<keyword evidence="7" id="KW-0238">DNA-binding</keyword>
<keyword evidence="8 11" id="KW-0472">Membrane</keyword>
<dbReference type="SUPFAM" id="SSF101941">
    <property type="entry name" value="NAC domain"/>
    <property type="match status" value="1"/>
</dbReference>
<dbReference type="Gene3D" id="2.170.150.80">
    <property type="entry name" value="NAC domain"/>
    <property type="match status" value="1"/>
</dbReference>
<evidence type="ECO:0000256" key="10">
    <source>
        <dbReference type="ARBA" id="ARBA00023242"/>
    </source>
</evidence>
<reference evidence="13" key="1">
    <citation type="submission" date="2020-09" db="EMBL/GenBank/DDBJ databases">
        <title>Genome-Enabled Discovery of Anthraquinone Biosynthesis in Senna tora.</title>
        <authorList>
            <person name="Kang S.-H."/>
            <person name="Pandey R.P."/>
            <person name="Lee C.-M."/>
            <person name="Sim J.-S."/>
            <person name="Jeong J.-T."/>
            <person name="Choi B.-S."/>
            <person name="Jung M."/>
            <person name="Ginzburg D."/>
            <person name="Zhao K."/>
            <person name="Won S.Y."/>
            <person name="Oh T.-J."/>
            <person name="Yu Y."/>
            <person name="Kim N.-H."/>
            <person name="Lee O.R."/>
            <person name="Lee T.-H."/>
            <person name="Bashyal P."/>
            <person name="Kim T.-S."/>
            <person name="Lee W.-H."/>
            <person name="Kawkins C."/>
            <person name="Kim C.-K."/>
            <person name="Kim J.S."/>
            <person name="Ahn B.O."/>
            <person name="Rhee S.Y."/>
            <person name="Sohng J.K."/>
        </authorList>
    </citation>
    <scope>NUCLEOTIDE SEQUENCE</scope>
    <source>
        <tissue evidence="13">Leaf</tissue>
    </source>
</reference>
<evidence type="ECO:0000256" key="2">
    <source>
        <dbReference type="ARBA" id="ARBA00007651"/>
    </source>
</evidence>
<comment type="subunit">
    <text evidence="11">Homodimer and heterodimers.</text>
</comment>
<evidence type="ECO:0000256" key="7">
    <source>
        <dbReference type="ARBA" id="ARBA00023125"/>
    </source>
</evidence>
<sequence length="344" mass="38131">MESSSVDNNVPPGFRFYPTEEELITFYLHNMLEGQATHHLNKVIPLIHLYDVEPWHLPKLAGEKCGGEREQWFFFSERQEREARGGRPNRTTPCGYWKATGSPGYVYSSHNTVIGVKRSMVFYRGKAPCGTKTKWKMNEYRAIQLSHHQDESKSNNAKGKAIVVVSTKASPLPTPPGRWKKGLAITDFILRLGAIGATMGAAALMGTNEQMLPFFTQFLEFHAQWNEFPMFQFFVIANGVASGYLVLSLPFSLVCIVRPLAVAPRLLLVIMDTIMMALVTAGASSAAATSYLAHNGSEDANWMAVCSQYTDFCQVGSEAVVVSFVASIFFLCLILVSALALRRA</sequence>
<dbReference type="Pfam" id="PF04535">
    <property type="entry name" value="CASP_dom"/>
    <property type="match status" value="1"/>
</dbReference>
<evidence type="ECO:0000256" key="6">
    <source>
        <dbReference type="ARBA" id="ARBA00023015"/>
    </source>
</evidence>
<dbReference type="InterPro" id="IPR006702">
    <property type="entry name" value="CASP_dom"/>
</dbReference>
<evidence type="ECO:0000259" key="12">
    <source>
        <dbReference type="PROSITE" id="PS51005"/>
    </source>
</evidence>
<evidence type="ECO:0000313" key="13">
    <source>
        <dbReference type="EMBL" id="KAF7823212.1"/>
    </source>
</evidence>
<dbReference type="PANTHER" id="PTHR31744">
    <property type="entry name" value="PROTEIN CUP-SHAPED COTYLEDON 2-RELATED"/>
    <property type="match status" value="1"/>
</dbReference>
<feature type="transmembrane region" description="Helical" evidence="11">
    <location>
        <begin position="319"/>
        <end position="341"/>
    </location>
</feature>
<keyword evidence="6" id="KW-0805">Transcription regulation</keyword>
<dbReference type="PROSITE" id="PS51005">
    <property type="entry name" value="NAC"/>
    <property type="match status" value="1"/>
</dbReference>
<proteinExistence type="inferred from homology"/>
<evidence type="ECO:0000313" key="14">
    <source>
        <dbReference type="Proteomes" id="UP000634136"/>
    </source>
</evidence>
<dbReference type="AlphaFoldDB" id="A0A834TJ87"/>
<dbReference type="GO" id="GO:0003677">
    <property type="term" value="F:DNA binding"/>
    <property type="evidence" value="ECO:0007669"/>
    <property type="project" value="UniProtKB-KW"/>
</dbReference>
<feature type="transmembrane region" description="Helical" evidence="11">
    <location>
        <begin position="228"/>
        <end position="254"/>
    </location>
</feature>
<evidence type="ECO:0000256" key="11">
    <source>
        <dbReference type="RuleBase" id="RU361233"/>
    </source>
</evidence>
<dbReference type="InterPro" id="IPR003441">
    <property type="entry name" value="NAC-dom"/>
</dbReference>
<feature type="transmembrane region" description="Helical" evidence="11">
    <location>
        <begin position="188"/>
        <end position="208"/>
    </location>
</feature>
<dbReference type="PANTHER" id="PTHR31744:SF220">
    <property type="entry name" value="LOW QUALITY PROTEIN: NAC DOMAIN-CONTAINING PROTEIN 90-LIKE"/>
    <property type="match status" value="1"/>
</dbReference>
<gene>
    <name evidence="13" type="ORF">G2W53_021356</name>
</gene>
<evidence type="ECO:0000256" key="1">
    <source>
        <dbReference type="ARBA" id="ARBA00004651"/>
    </source>
</evidence>
<evidence type="ECO:0000256" key="5">
    <source>
        <dbReference type="ARBA" id="ARBA00022989"/>
    </source>
</evidence>
<dbReference type="OrthoDB" id="622307at2759"/>
<feature type="domain" description="NAC" evidence="12">
    <location>
        <begin position="10"/>
        <end position="168"/>
    </location>
</feature>
<evidence type="ECO:0000256" key="3">
    <source>
        <dbReference type="ARBA" id="ARBA00022475"/>
    </source>
</evidence>
<keyword evidence="4 11" id="KW-0812">Transmembrane</keyword>
<organism evidence="13 14">
    <name type="scientific">Senna tora</name>
    <dbReference type="NCBI Taxonomy" id="362788"/>
    <lineage>
        <taxon>Eukaryota</taxon>
        <taxon>Viridiplantae</taxon>
        <taxon>Streptophyta</taxon>
        <taxon>Embryophyta</taxon>
        <taxon>Tracheophyta</taxon>
        <taxon>Spermatophyta</taxon>
        <taxon>Magnoliopsida</taxon>
        <taxon>eudicotyledons</taxon>
        <taxon>Gunneridae</taxon>
        <taxon>Pentapetalae</taxon>
        <taxon>rosids</taxon>
        <taxon>fabids</taxon>
        <taxon>Fabales</taxon>
        <taxon>Fabaceae</taxon>
        <taxon>Caesalpinioideae</taxon>
        <taxon>Cassia clade</taxon>
        <taxon>Senna</taxon>
    </lineage>
</organism>
<evidence type="ECO:0000256" key="8">
    <source>
        <dbReference type="ARBA" id="ARBA00023136"/>
    </source>
</evidence>
<keyword evidence="10" id="KW-0539">Nucleus</keyword>
<keyword evidence="3 11" id="KW-1003">Cell membrane</keyword>
<dbReference type="GO" id="GO:0005886">
    <property type="term" value="C:plasma membrane"/>
    <property type="evidence" value="ECO:0007669"/>
    <property type="project" value="UniProtKB-SubCell"/>
</dbReference>
<dbReference type="Proteomes" id="UP000634136">
    <property type="component" value="Unassembled WGS sequence"/>
</dbReference>
<accession>A0A834TJ87</accession>
<evidence type="ECO:0000256" key="4">
    <source>
        <dbReference type="ARBA" id="ARBA00022692"/>
    </source>
</evidence>
<dbReference type="NCBIfam" id="TIGR01569">
    <property type="entry name" value="A_tha_TIGR01569"/>
    <property type="match status" value="1"/>
</dbReference>
<dbReference type="InterPro" id="IPR006459">
    <property type="entry name" value="CASP/CASPL"/>
</dbReference>
<evidence type="ECO:0000256" key="9">
    <source>
        <dbReference type="ARBA" id="ARBA00023163"/>
    </source>
</evidence>
<keyword evidence="14" id="KW-1185">Reference proteome</keyword>
<keyword evidence="5 11" id="KW-1133">Transmembrane helix</keyword>